<feature type="domain" description="KRAB" evidence="6">
    <location>
        <begin position="243"/>
        <end position="316"/>
    </location>
</feature>
<dbReference type="CDD" id="cd07936">
    <property type="entry name" value="SCAN"/>
    <property type="match status" value="1"/>
</dbReference>
<reference evidence="8 9" key="1">
    <citation type="journal article" date="2012" name="Genome Biol.">
        <title>Sequencing three crocodilian genomes to illuminate the evolution of archosaurs and amniotes.</title>
        <authorList>
            <person name="St John J.A."/>
            <person name="Braun E.L."/>
            <person name="Isberg S.R."/>
            <person name="Miles L.G."/>
            <person name="Chong A.Y."/>
            <person name="Gongora J."/>
            <person name="Dalzell P."/>
            <person name="Moran C."/>
            <person name="Bed'hom B."/>
            <person name="Abzhanov A."/>
            <person name="Burgess S.C."/>
            <person name="Cooksey A.M."/>
            <person name="Castoe T.A."/>
            <person name="Crawford N.G."/>
            <person name="Densmore L.D."/>
            <person name="Drew J.C."/>
            <person name="Edwards S.V."/>
            <person name="Faircloth B.C."/>
            <person name="Fujita M.K."/>
            <person name="Greenwold M.J."/>
            <person name="Hoffmann F.G."/>
            <person name="Howard J.M."/>
            <person name="Iguchi T."/>
            <person name="Janes D.E."/>
            <person name="Khan S.Y."/>
            <person name="Kohno S."/>
            <person name="de Koning A.J."/>
            <person name="Lance S.L."/>
            <person name="McCarthy F.M."/>
            <person name="McCormack J.E."/>
            <person name="Merchant M.E."/>
            <person name="Peterson D.G."/>
            <person name="Pollock D.D."/>
            <person name="Pourmand N."/>
            <person name="Raney B.J."/>
            <person name="Roessler K.A."/>
            <person name="Sanford J.R."/>
            <person name="Sawyer R.H."/>
            <person name="Schmidt C.J."/>
            <person name="Triplett E.W."/>
            <person name="Tuberville T.D."/>
            <person name="Venegas-Anaya M."/>
            <person name="Howard J.T."/>
            <person name="Jarvis E.D."/>
            <person name="Guillette L.J.Jr."/>
            <person name="Glenn T.C."/>
            <person name="Green R.E."/>
            <person name="Ray D.A."/>
        </authorList>
    </citation>
    <scope>NUCLEOTIDE SEQUENCE [LARGE SCALE GENOMIC DNA]</scope>
    <source>
        <strain evidence="8">KSC_2009_1</strain>
    </source>
</reference>
<dbReference type="PROSITE" id="PS50804">
    <property type="entry name" value="SCAN_BOX"/>
    <property type="match status" value="1"/>
</dbReference>
<gene>
    <name evidence="8" type="primary">ZNF197L</name>
    <name evidence="8" type="ORF">Y1Q_0020501</name>
</gene>
<dbReference type="Pfam" id="PF01352">
    <property type="entry name" value="KRAB"/>
    <property type="match status" value="1"/>
</dbReference>
<dbReference type="AlphaFoldDB" id="A0A151M634"/>
<dbReference type="GO" id="GO:0006355">
    <property type="term" value="P:regulation of DNA-templated transcription"/>
    <property type="evidence" value="ECO:0007669"/>
    <property type="project" value="InterPro"/>
</dbReference>
<evidence type="ECO:0000256" key="1">
    <source>
        <dbReference type="ARBA" id="ARBA00023015"/>
    </source>
</evidence>
<dbReference type="Gene3D" id="6.10.140.140">
    <property type="match status" value="1"/>
</dbReference>
<evidence type="ECO:0000313" key="8">
    <source>
        <dbReference type="EMBL" id="KYO19974.1"/>
    </source>
</evidence>
<feature type="domain" description="SCAN box" evidence="5">
    <location>
        <begin position="24"/>
        <end position="103"/>
    </location>
</feature>
<dbReference type="PROSITE" id="PS50805">
    <property type="entry name" value="KRAB"/>
    <property type="match status" value="1"/>
</dbReference>
<evidence type="ECO:0000259" key="5">
    <source>
        <dbReference type="PROSITE" id="PS50804"/>
    </source>
</evidence>
<dbReference type="Proteomes" id="UP000050525">
    <property type="component" value="Unassembled WGS sequence"/>
</dbReference>
<dbReference type="Gene3D" id="1.10.4020.10">
    <property type="entry name" value="DNA breaking-rejoining enzymes"/>
    <property type="match status" value="1"/>
</dbReference>
<dbReference type="InterPro" id="IPR038269">
    <property type="entry name" value="SCAN_sf"/>
</dbReference>
<dbReference type="SMART" id="SM00349">
    <property type="entry name" value="KRAB"/>
    <property type="match status" value="1"/>
</dbReference>
<name>A0A151M634_ALLMI</name>
<accession>A0A151M634</accession>
<dbReference type="InterPro" id="IPR003655">
    <property type="entry name" value="aKRAB"/>
</dbReference>
<feature type="region of interest" description="Disordered" evidence="4">
    <location>
        <begin position="122"/>
        <end position="238"/>
    </location>
</feature>
<dbReference type="CDD" id="cd07765">
    <property type="entry name" value="KRAB_A-box"/>
    <property type="match status" value="1"/>
</dbReference>
<dbReference type="EMBL" id="AKHW03006479">
    <property type="protein sequence ID" value="KYO19974.1"/>
    <property type="molecule type" value="Genomic_DNA"/>
</dbReference>
<sequence>MAKLPSMTPQLAPRDELPTPEPWRQLFRGLRYQEAEGPQKICSRLRELCRHWLEPQRRSKEQILELVVLEQFLAILPQEMQSLVCRCRMETCTEAVALAEGFQLGKAEEEKLQVTVRVKVEEVSSDKMQPTGALPECADSWVEEPKAYEDRPLVEAGEKKTRGPEHEPHHVPKEELPPNLEPGAGTLSRADQQSPKEGHVNLELQRPSPGRQRQSGSPTPGPGQLQKGQGRPAKQRESMKLREAFEDVAVYFTQEEWELLEEEDKGLYRDQMLRNYQALISLGKALVLALPWSHSGYEKRIRPHGTTIVAAAAFLDAFQKVADIATTTCGGILADTDPVSNTQSSSVDSCLQLRKPGSLPNSHLWTYG</sequence>
<feature type="domain" description="KRAB-related" evidence="7">
    <location>
        <begin position="240"/>
        <end position="304"/>
    </location>
</feature>
<evidence type="ECO:0000256" key="3">
    <source>
        <dbReference type="ARBA" id="ARBA00023242"/>
    </source>
</evidence>
<evidence type="ECO:0000259" key="6">
    <source>
        <dbReference type="PROSITE" id="PS50805"/>
    </source>
</evidence>
<proteinExistence type="predicted"/>
<dbReference type="SMART" id="SM00431">
    <property type="entry name" value="SCAN"/>
    <property type="match status" value="1"/>
</dbReference>
<dbReference type="PANTHER" id="PTHR45935:SF15">
    <property type="entry name" value="SCAN BOX DOMAIN-CONTAINING PROTEIN"/>
    <property type="match status" value="1"/>
</dbReference>
<keyword evidence="3" id="KW-0539">Nucleus</keyword>
<dbReference type="PANTHER" id="PTHR45935">
    <property type="entry name" value="PROTEIN ZBED8-RELATED"/>
    <property type="match status" value="1"/>
</dbReference>
<dbReference type="FunFam" id="1.10.4020.10:FF:000001">
    <property type="entry name" value="zinc finger protein 263 isoform X1"/>
    <property type="match status" value="1"/>
</dbReference>
<dbReference type="InterPro" id="IPR036051">
    <property type="entry name" value="KRAB_dom_sf"/>
</dbReference>
<keyword evidence="2" id="KW-0804">Transcription</keyword>
<organism evidence="8 9">
    <name type="scientific">Alligator mississippiensis</name>
    <name type="common">American alligator</name>
    <dbReference type="NCBI Taxonomy" id="8496"/>
    <lineage>
        <taxon>Eukaryota</taxon>
        <taxon>Metazoa</taxon>
        <taxon>Chordata</taxon>
        <taxon>Craniata</taxon>
        <taxon>Vertebrata</taxon>
        <taxon>Euteleostomi</taxon>
        <taxon>Archelosauria</taxon>
        <taxon>Archosauria</taxon>
        <taxon>Crocodylia</taxon>
        <taxon>Alligatoridae</taxon>
        <taxon>Alligatorinae</taxon>
        <taxon>Alligator</taxon>
    </lineage>
</organism>
<comment type="caution">
    <text evidence="8">The sequence shown here is derived from an EMBL/GenBank/DDBJ whole genome shotgun (WGS) entry which is preliminary data.</text>
</comment>
<keyword evidence="9" id="KW-1185">Reference proteome</keyword>
<evidence type="ECO:0000259" key="7">
    <source>
        <dbReference type="PROSITE" id="PS50806"/>
    </source>
</evidence>
<dbReference type="Pfam" id="PF02023">
    <property type="entry name" value="SCAN"/>
    <property type="match status" value="1"/>
</dbReference>
<evidence type="ECO:0000256" key="4">
    <source>
        <dbReference type="SAM" id="MobiDB-lite"/>
    </source>
</evidence>
<dbReference type="PROSITE" id="PS50806">
    <property type="entry name" value="KRAB_RELATED"/>
    <property type="match status" value="1"/>
</dbReference>
<dbReference type="InterPro" id="IPR003309">
    <property type="entry name" value="SCAN_dom"/>
</dbReference>
<feature type="compositionally biased region" description="Basic and acidic residues" evidence="4">
    <location>
        <begin position="143"/>
        <end position="176"/>
    </location>
</feature>
<dbReference type="SUPFAM" id="SSF47353">
    <property type="entry name" value="Retrovirus capsid dimerization domain-like"/>
    <property type="match status" value="1"/>
</dbReference>
<dbReference type="InterPro" id="IPR001909">
    <property type="entry name" value="KRAB"/>
</dbReference>
<protein>
    <submittedName>
        <fullName evidence="8">Zinc finger protein 197 isoform B</fullName>
    </submittedName>
</protein>
<keyword evidence="1" id="KW-0805">Transcription regulation</keyword>
<dbReference type="InterPro" id="IPR050916">
    <property type="entry name" value="SCAN-C2H2_zinc_finger"/>
</dbReference>
<evidence type="ECO:0000313" key="9">
    <source>
        <dbReference type="Proteomes" id="UP000050525"/>
    </source>
</evidence>
<evidence type="ECO:0000256" key="2">
    <source>
        <dbReference type="ARBA" id="ARBA00023163"/>
    </source>
</evidence>
<dbReference type="SUPFAM" id="SSF109640">
    <property type="entry name" value="KRAB domain (Kruppel-associated box)"/>
    <property type="match status" value="1"/>
</dbReference>